<dbReference type="Pfam" id="PF13289">
    <property type="entry name" value="SIR2_2"/>
    <property type="match status" value="1"/>
</dbReference>
<dbReference type="RefSeq" id="WP_208237172.1">
    <property type="nucleotide sequence ID" value="NZ_BAAAQU010000001.1"/>
</dbReference>
<comment type="caution">
    <text evidence="1">The sequence shown here is derived from an EMBL/GenBank/DDBJ whole genome shotgun (WGS) entry which is preliminary data.</text>
</comment>
<sequence>MAVSNEMTDVIAEQVADCIAEREIPAINELLSGAPVPAFSRLFQHMLHSAERVDVITTNYDRLLEVQAARVGIGVDSMFYGHTVGKFDPVRSRQAMLRAENQTGRGRFASMKVIPHVRLSKPHGSLDWFTFNNEHFRSDLTIPGSRRIVAPGGNKYRLGYEVPFDQQREQANRAIDSASALLFVGYGFNDDHLQTHIANRIQQVPSVVLSRTITPNARRYLSTSPSAYGIEGHILDTQHTRVTRGEYEISIDRPIWDLNCLLEEVLGK</sequence>
<evidence type="ECO:0000313" key="2">
    <source>
        <dbReference type="Proteomes" id="UP000668403"/>
    </source>
</evidence>
<dbReference type="EMBL" id="JAGFBF010000001">
    <property type="protein sequence ID" value="MBO2989255.1"/>
    <property type="molecule type" value="Genomic_DNA"/>
</dbReference>
<dbReference type="AlphaFoldDB" id="A0A939QBP0"/>
<name>A0A939QBP0_9MICO</name>
<accession>A0A939QBP0</accession>
<evidence type="ECO:0000313" key="1">
    <source>
        <dbReference type="EMBL" id="MBO2989255.1"/>
    </source>
</evidence>
<keyword evidence="2" id="KW-1185">Reference proteome</keyword>
<proteinExistence type="predicted"/>
<organism evidence="1 2">
    <name type="scientific">Leucobacter tardus</name>
    <dbReference type="NCBI Taxonomy" id="501483"/>
    <lineage>
        <taxon>Bacteria</taxon>
        <taxon>Bacillati</taxon>
        <taxon>Actinomycetota</taxon>
        <taxon>Actinomycetes</taxon>
        <taxon>Micrococcales</taxon>
        <taxon>Microbacteriaceae</taxon>
        <taxon>Leucobacter</taxon>
    </lineage>
</organism>
<protein>
    <submittedName>
        <fullName evidence="1">SIR2 family protein</fullName>
    </submittedName>
</protein>
<dbReference type="Proteomes" id="UP000668403">
    <property type="component" value="Unassembled WGS sequence"/>
</dbReference>
<reference evidence="1" key="1">
    <citation type="submission" date="2021-03" db="EMBL/GenBank/DDBJ databases">
        <title>Leucobacter chromiisoli sp. nov., isolated from chromium-containing soil of chemical plant.</title>
        <authorList>
            <person name="Xu Z."/>
        </authorList>
    </citation>
    <scope>NUCLEOTIDE SEQUENCE</scope>
    <source>
        <strain evidence="1">K 70/01</strain>
    </source>
</reference>
<gene>
    <name evidence="1" type="ORF">J4H85_04485</name>
</gene>